<evidence type="ECO:0000313" key="1">
    <source>
        <dbReference type="EMBL" id="MCK8494586.1"/>
    </source>
</evidence>
<sequence>MSTFKTQASSLGLKVDLYGCIILTETALFKKYAAAQGNKYGNSLLSVR</sequence>
<organism evidence="1 2">
    <name type="scientific">Spirosoma liriopis</name>
    <dbReference type="NCBI Taxonomy" id="2937440"/>
    <lineage>
        <taxon>Bacteria</taxon>
        <taxon>Pseudomonadati</taxon>
        <taxon>Bacteroidota</taxon>
        <taxon>Cytophagia</taxon>
        <taxon>Cytophagales</taxon>
        <taxon>Cytophagaceae</taxon>
        <taxon>Spirosoma</taxon>
    </lineage>
</organism>
<reference evidence="1 2" key="1">
    <citation type="submission" date="2022-04" db="EMBL/GenBank/DDBJ databases">
        <title>Spirosoma sp. strain RP8 genome sequencing and assembly.</title>
        <authorList>
            <person name="Jung Y."/>
        </authorList>
    </citation>
    <scope>NUCLEOTIDE SEQUENCE [LARGE SCALE GENOMIC DNA]</scope>
    <source>
        <strain evidence="1 2">RP8</strain>
    </source>
</reference>
<dbReference type="Proteomes" id="UP001202180">
    <property type="component" value="Unassembled WGS sequence"/>
</dbReference>
<dbReference type="EMBL" id="JALPRF010000003">
    <property type="protein sequence ID" value="MCK8494586.1"/>
    <property type="molecule type" value="Genomic_DNA"/>
</dbReference>
<comment type="caution">
    <text evidence="1">The sequence shown here is derived from an EMBL/GenBank/DDBJ whole genome shotgun (WGS) entry which is preliminary data.</text>
</comment>
<proteinExistence type="predicted"/>
<evidence type="ECO:0000313" key="2">
    <source>
        <dbReference type="Proteomes" id="UP001202180"/>
    </source>
</evidence>
<keyword evidence="2" id="KW-1185">Reference proteome</keyword>
<dbReference type="RefSeq" id="WP_248479095.1">
    <property type="nucleotide sequence ID" value="NZ_JALPRF010000003.1"/>
</dbReference>
<protein>
    <submittedName>
        <fullName evidence="1">Uncharacterized protein</fullName>
    </submittedName>
</protein>
<gene>
    <name evidence="1" type="ORF">M0L20_22145</name>
</gene>
<accession>A0ABT0HQY4</accession>
<name>A0ABT0HQY4_9BACT</name>